<evidence type="ECO:0000313" key="2">
    <source>
        <dbReference type="Proteomes" id="UP000077317"/>
    </source>
</evidence>
<dbReference type="AlphaFoldDB" id="A0A172Q654"/>
<dbReference type="STRING" id="1811193.A0O21_02280"/>
<proteinExistence type="predicted"/>
<evidence type="ECO:0000313" key="1">
    <source>
        <dbReference type="EMBL" id="AND78928.1"/>
    </source>
</evidence>
<dbReference type="EMBL" id="CP014699">
    <property type="protein sequence ID" value="AND78928.1"/>
    <property type="molecule type" value="Genomic_DNA"/>
</dbReference>
<reference evidence="2" key="2">
    <citation type="submission" date="2016-03" db="EMBL/GenBank/DDBJ databases">
        <title>Streptococcus antelopensis sp. nov., isolated from the feces of the Tibetan antelope (Pantholops hodgsonii) in Hoh Xil National Nature Reserve, Qinghai, China.</title>
        <authorList>
            <person name="Bai X."/>
        </authorList>
    </citation>
    <scope>NUCLEOTIDE SEQUENCE [LARGE SCALE GENOMIC DNA]</scope>
    <source>
        <strain evidence="2">TA 26</strain>
    </source>
</reference>
<gene>
    <name evidence="1" type="ORF">A0O21_02280</name>
</gene>
<sequence length="59" mass="6776">MRRFSIILLILTVENPKIGVAVENALQFEDVSAQVAKRLFILQKEREYFFCGIMGVSKD</sequence>
<name>A0A172Q654_9STRE</name>
<dbReference type="Proteomes" id="UP000077317">
    <property type="component" value="Chromosome"/>
</dbReference>
<keyword evidence="2" id="KW-1185">Reference proteome</keyword>
<organism evidence="1 2">
    <name type="scientific">Streptococcus pantholopis</name>
    <dbReference type="NCBI Taxonomy" id="1811193"/>
    <lineage>
        <taxon>Bacteria</taxon>
        <taxon>Bacillati</taxon>
        <taxon>Bacillota</taxon>
        <taxon>Bacilli</taxon>
        <taxon>Lactobacillales</taxon>
        <taxon>Streptococcaceae</taxon>
        <taxon>Streptococcus</taxon>
    </lineage>
</organism>
<protein>
    <submittedName>
        <fullName evidence="1">Uncharacterized protein</fullName>
    </submittedName>
</protein>
<dbReference type="KEGG" id="spat:A0O21_02280"/>
<reference evidence="1 2" key="1">
    <citation type="journal article" date="2016" name="Int. J. Syst. Evol. Microbiol.">
        <title>Streptococcuspantholopis sp. nov., isolated from faeces of the Tibetan antelope (Pantholops hodgsonii).</title>
        <authorList>
            <person name="Bai X."/>
            <person name="Xiong Y."/>
            <person name="Lu S."/>
            <person name="Jin D."/>
            <person name="Lai X."/>
            <person name="Yang J."/>
            <person name="Niu L."/>
            <person name="Hu S."/>
            <person name="Meng X."/>
            <person name="Pu J."/>
            <person name="Ye C."/>
            <person name="Xu J."/>
        </authorList>
    </citation>
    <scope>NUCLEOTIDE SEQUENCE [LARGE SCALE GENOMIC DNA]</scope>
    <source>
        <strain evidence="1 2">TA 26</strain>
    </source>
</reference>
<accession>A0A172Q654</accession>